<protein>
    <submittedName>
        <fullName evidence="6">IclR family transcriptional regulator</fullName>
    </submittedName>
</protein>
<evidence type="ECO:0000256" key="3">
    <source>
        <dbReference type="ARBA" id="ARBA00023163"/>
    </source>
</evidence>
<keyword evidence="2" id="KW-0238">DNA-binding</keyword>
<dbReference type="InterPro" id="IPR036388">
    <property type="entry name" value="WH-like_DNA-bd_sf"/>
</dbReference>
<gene>
    <name evidence="6" type="ORF">RFM68_32650</name>
</gene>
<dbReference type="Gene3D" id="3.30.450.40">
    <property type="match status" value="1"/>
</dbReference>
<evidence type="ECO:0000259" key="5">
    <source>
        <dbReference type="PROSITE" id="PS51078"/>
    </source>
</evidence>
<dbReference type="Proteomes" id="UP001276840">
    <property type="component" value="Unassembled WGS sequence"/>
</dbReference>
<proteinExistence type="predicted"/>
<organism evidence="6 7">
    <name type="scientific">Mesorhizobium montanum</name>
    <dbReference type="NCBI Taxonomy" id="3072323"/>
    <lineage>
        <taxon>Bacteria</taxon>
        <taxon>Pseudomonadati</taxon>
        <taxon>Pseudomonadota</taxon>
        <taxon>Alphaproteobacteria</taxon>
        <taxon>Hyphomicrobiales</taxon>
        <taxon>Phyllobacteriaceae</taxon>
        <taxon>Mesorhizobium</taxon>
    </lineage>
</organism>
<dbReference type="Gene3D" id="1.10.10.10">
    <property type="entry name" value="Winged helix-like DNA-binding domain superfamily/Winged helix DNA-binding domain"/>
    <property type="match status" value="1"/>
</dbReference>
<evidence type="ECO:0000313" key="6">
    <source>
        <dbReference type="EMBL" id="MDX8529195.1"/>
    </source>
</evidence>
<dbReference type="Pfam" id="PF01614">
    <property type="entry name" value="IclR_C"/>
    <property type="match status" value="1"/>
</dbReference>
<dbReference type="SUPFAM" id="SSF46785">
    <property type="entry name" value="Winged helix' DNA-binding domain"/>
    <property type="match status" value="1"/>
</dbReference>
<dbReference type="InterPro" id="IPR050707">
    <property type="entry name" value="HTH_MetabolicPath_Reg"/>
</dbReference>
<dbReference type="InterPro" id="IPR014757">
    <property type="entry name" value="Tscrpt_reg_IclR_C"/>
</dbReference>
<dbReference type="InterPro" id="IPR029016">
    <property type="entry name" value="GAF-like_dom_sf"/>
</dbReference>
<keyword evidence="3" id="KW-0804">Transcription</keyword>
<keyword evidence="1" id="KW-0805">Transcription regulation</keyword>
<evidence type="ECO:0000259" key="4">
    <source>
        <dbReference type="PROSITE" id="PS51077"/>
    </source>
</evidence>
<dbReference type="PROSITE" id="PS51077">
    <property type="entry name" value="HTH_ICLR"/>
    <property type="match status" value="1"/>
</dbReference>
<dbReference type="EMBL" id="JAVIJF010000041">
    <property type="protein sequence ID" value="MDX8529195.1"/>
    <property type="molecule type" value="Genomic_DNA"/>
</dbReference>
<dbReference type="RefSeq" id="WP_320237059.1">
    <property type="nucleotide sequence ID" value="NZ_JAVIJF010000041.1"/>
</dbReference>
<accession>A0ABU4ZVZ5</accession>
<dbReference type="PANTHER" id="PTHR30136:SF33">
    <property type="entry name" value="TRANSCRIPTIONAL REGULATORY PROTEIN"/>
    <property type="match status" value="1"/>
</dbReference>
<evidence type="ECO:0000313" key="7">
    <source>
        <dbReference type="Proteomes" id="UP001276840"/>
    </source>
</evidence>
<dbReference type="InterPro" id="IPR005471">
    <property type="entry name" value="Tscrpt_reg_IclR_N"/>
</dbReference>
<reference evidence="6 7" key="1">
    <citation type="submission" date="2023-08" db="EMBL/GenBank/DDBJ databases">
        <title>Implementing the SeqCode for naming new Mesorhizobium species isolated from Vachellia karroo root nodules.</title>
        <authorList>
            <person name="Van Lill M."/>
        </authorList>
    </citation>
    <scope>NUCLEOTIDE SEQUENCE [LARGE SCALE GENOMIC DNA]</scope>
    <source>
        <strain evidence="6 7">MSK 1335</strain>
    </source>
</reference>
<name>A0ABU4ZVZ5_9HYPH</name>
<dbReference type="PANTHER" id="PTHR30136">
    <property type="entry name" value="HELIX-TURN-HELIX TRANSCRIPTIONAL REGULATOR, ICLR FAMILY"/>
    <property type="match status" value="1"/>
</dbReference>
<dbReference type="InterPro" id="IPR036390">
    <property type="entry name" value="WH_DNA-bd_sf"/>
</dbReference>
<keyword evidence="7" id="KW-1185">Reference proteome</keyword>
<dbReference type="SMART" id="SM00346">
    <property type="entry name" value="HTH_ICLR"/>
    <property type="match status" value="1"/>
</dbReference>
<dbReference type="Pfam" id="PF09339">
    <property type="entry name" value="HTH_IclR"/>
    <property type="match status" value="1"/>
</dbReference>
<comment type="caution">
    <text evidence="6">The sequence shown here is derived from an EMBL/GenBank/DDBJ whole genome shotgun (WGS) entry which is preliminary data.</text>
</comment>
<evidence type="ECO:0000256" key="2">
    <source>
        <dbReference type="ARBA" id="ARBA00023125"/>
    </source>
</evidence>
<feature type="domain" description="IclR-ED" evidence="5">
    <location>
        <begin position="91"/>
        <end position="274"/>
    </location>
</feature>
<evidence type="ECO:0000256" key="1">
    <source>
        <dbReference type="ARBA" id="ARBA00023015"/>
    </source>
</evidence>
<feature type="domain" description="HTH iclR-type" evidence="4">
    <location>
        <begin position="28"/>
        <end position="90"/>
    </location>
</feature>
<dbReference type="PROSITE" id="PS51078">
    <property type="entry name" value="ICLR_ED"/>
    <property type="match status" value="1"/>
</dbReference>
<sequence>MTIDGSHAEGLGEVEFDDEKHAEDRQFVRALARGLEILRCFQPQEPLLGNRELAHRTGLPKPTVSRLTHTLVAMGLLEFLPNHEKYRLRSSVLALGYAAAATSGIVELARPIMQRVVDEHGGSFALGVRDRLSMICLIHCHSKAIFTLRMDVGSHVPMLPSAMGRGFLVGLPDHERQFLVDRLARVSRRGGQTTQEIVQRAIDEFKAQGFCASYGEWLHDILSIGAPVISHDRQVVLGLTYSAFSYATARATMNEVMGPQVRQVAAVIGDEITRLRWRP</sequence>
<dbReference type="SUPFAM" id="SSF55781">
    <property type="entry name" value="GAF domain-like"/>
    <property type="match status" value="1"/>
</dbReference>